<evidence type="ECO:0000313" key="5">
    <source>
        <dbReference type="EMBL" id="PJI27888.1"/>
    </source>
</evidence>
<evidence type="ECO:0000313" key="4">
    <source>
        <dbReference type="EMBL" id="PJI25802.1"/>
    </source>
</evidence>
<dbReference type="RefSeq" id="WP_088438587.1">
    <property type="nucleotide sequence ID" value="NZ_NHRV01000001.1"/>
</dbReference>
<dbReference type="PANTHER" id="PTHR43581:SF2">
    <property type="entry name" value="EXCINUCLEASE ATPASE SUBUNIT"/>
    <property type="match status" value="1"/>
</dbReference>
<evidence type="ECO:0000259" key="1">
    <source>
        <dbReference type="Pfam" id="PF12476"/>
    </source>
</evidence>
<dbReference type="Pfam" id="PF13175">
    <property type="entry name" value="AAA_15"/>
    <property type="match status" value="1"/>
</dbReference>
<dbReference type="Proteomes" id="UP000231201">
    <property type="component" value="Unassembled WGS sequence"/>
</dbReference>
<dbReference type="GO" id="GO:0016887">
    <property type="term" value="F:ATP hydrolysis activity"/>
    <property type="evidence" value="ECO:0007669"/>
    <property type="project" value="InterPro"/>
</dbReference>
<organism evidence="5 6">
    <name type="scientific">Prevotella intermedia</name>
    <dbReference type="NCBI Taxonomy" id="28131"/>
    <lineage>
        <taxon>Bacteria</taxon>
        <taxon>Pseudomonadati</taxon>
        <taxon>Bacteroidota</taxon>
        <taxon>Bacteroidia</taxon>
        <taxon>Bacteroidales</taxon>
        <taxon>Prevotellaceae</taxon>
        <taxon>Prevotella</taxon>
    </lineage>
</organism>
<feature type="domain" description="DUF3696" evidence="1">
    <location>
        <begin position="303"/>
        <end position="347"/>
    </location>
</feature>
<dbReference type="PANTHER" id="PTHR43581">
    <property type="entry name" value="ATP/GTP PHOSPHATASE"/>
    <property type="match status" value="1"/>
</dbReference>
<evidence type="ECO:0000259" key="3">
    <source>
        <dbReference type="Pfam" id="PF13304"/>
    </source>
</evidence>
<dbReference type="InterPro" id="IPR022532">
    <property type="entry name" value="DUF3696"/>
</dbReference>
<reference evidence="4 7" key="2">
    <citation type="submission" date="2017-11" db="EMBL/GenBank/DDBJ databases">
        <title>Genome sequencing of Prevotella intermedia KCOM 2833.</title>
        <authorList>
            <person name="Kook J.-K."/>
            <person name="Park S.-N."/>
            <person name="Lim Y.K."/>
        </authorList>
    </citation>
    <scope>NUCLEOTIDE SEQUENCE [LARGE SCALE GENOMIC DNA]</scope>
    <source>
        <strain evidence="4 7">KCOM 2833</strain>
    </source>
</reference>
<dbReference type="Pfam" id="PF13304">
    <property type="entry name" value="AAA_21"/>
    <property type="match status" value="1"/>
</dbReference>
<accession>A0A2M8TVC3</accession>
<feature type="domain" description="Endonuclease GajA/Old nuclease/RecF-like AAA" evidence="2">
    <location>
        <begin position="5"/>
        <end position="71"/>
    </location>
</feature>
<protein>
    <submittedName>
        <fullName evidence="5">DUF3696 domain-containing protein</fullName>
    </submittedName>
</protein>
<dbReference type="SUPFAM" id="SSF52540">
    <property type="entry name" value="P-loop containing nucleoside triphosphate hydrolases"/>
    <property type="match status" value="1"/>
</dbReference>
<dbReference type="AlphaFoldDB" id="A0A2M8TVC3"/>
<gene>
    <name evidence="5" type="ORF">CTM58_07315</name>
    <name evidence="4" type="ORF">CTM59_06985</name>
</gene>
<dbReference type="Pfam" id="PF12476">
    <property type="entry name" value="DUF3696"/>
    <property type="match status" value="1"/>
</dbReference>
<proteinExistence type="predicted"/>
<name>A0A2M8TVC3_PREIN</name>
<evidence type="ECO:0000313" key="6">
    <source>
        <dbReference type="Proteomes" id="UP000229884"/>
    </source>
</evidence>
<dbReference type="InterPro" id="IPR003959">
    <property type="entry name" value="ATPase_AAA_core"/>
</dbReference>
<dbReference type="EMBL" id="PENG01000001">
    <property type="protein sequence ID" value="PJI27888.1"/>
    <property type="molecule type" value="Genomic_DNA"/>
</dbReference>
<comment type="caution">
    <text evidence="5">The sequence shown here is derived from an EMBL/GenBank/DDBJ whole genome shotgun (WGS) entry which is preliminary data.</text>
</comment>
<dbReference type="Gene3D" id="3.40.50.300">
    <property type="entry name" value="P-loop containing nucleotide triphosphate hydrolases"/>
    <property type="match status" value="1"/>
</dbReference>
<dbReference type="InterPro" id="IPR041685">
    <property type="entry name" value="AAA_GajA/Old/RecF-like"/>
</dbReference>
<dbReference type="Proteomes" id="UP000229884">
    <property type="component" value="Unassembled WGS sequence"/>
</dbReference>
<reference evidence="5 6" key="1">
    <citation type="submission" date="2017-11" db="EMBL/GenBank/DDBJ databases">
        <title>Genome sequencing of Prevotella intermedia KCOM 2832.</title>
        <authorList>
            <person name="Kook J.-K."/>
            <person name="Park S.-N."/>
            <person name="Lim Y.K."/>
        </authorList>
    </citation>
    <scope>NUCLEOTIDE SEQUENCE [LARGE SCALE GENOMIC DNA]</scope>
    <source>
        <strain evidence="5 6">KCOM 2832</strain>
    </source>
</reference>
<evidence type="ECO:0000259" key="2">
    <source>
        <dbReference type="Pfam" id="PF13175"/>
    </source>
</evidence>
<dbReference type="InterPro" id="IPR027417">
    <property type="entry name" value="P-loop_NTPase"/>
</dbReference>
<dbReference type="InterPro" id="IPR014592">
    <property type="entry name" value="P-loop_UCP034888"/>
</dbReference>
<dbReference type="InterPro" id="IPR051396">
    <property type="entry name" value="Bact_Antivir_Def_Nuclease"/>
</dbReference>
<dbReference type="PIRSF" id="PIRSF034888">
    <property type="entry name" value="P-loop_UCP034888"/>
    <property type="match status" value="1"/>
</dbReference>
<dbReference type="EMBL" id="PENH01000001">
    <property type="protein sequence ID" value="PJI25802.1"/>
    <property type="molecule type" value="Genomic_DNA"/>
</dbReference>
<dbReference type="GO" id="GO:0005524">
    <property type="term" value="F:ATP binding"/>
    <property type="evidence" value="ECO:0007669"/>
    <property type="project" value="InterPro"/>
</dbReference>
<evidence type="ECO:0000313" key="7">
    <source>
        <dbReference type="Proteomes" id="UP000231201"/>
    </source>
</evidence>
<feature type="domain" description="ATPase AAA-type core" evidence="3">
    <location>
        <begin position="223"/>
        <end position="290"/>
    </location>
</feature>
<sequence>MNKVKIQLRSFKCFEDITLHLNNITFLTGANATGKSSLIQALLLADSALIEMRKEDVKIPLYDPQRALDLGKVDNLINEKGKDEVKININDTELEFRGADEVPDGYLLMRCNNIKPESGLGHISYLNAERIGPRRETELDKTIKKDCGCHGDHTASVIYNNEFTKIPSEKCYAAEMGETNFRIALDTWIRLIFPNITVRVSATGSTKCQIIVNNENLIIENIATNVGFGISYILPILVTCLLAGNKDTIIIENPEAHLHAKAQSNIGYFLGVMASSGLRIIVETHSEHIINGIRRVIACSDILKPESVTIYYFDAEGGRIQETEISIDKEGNLSRFPVDFFDQQRQDSKAIFEYLYNRQ</sequence>